<protein>
    <submittedName>
        <fullName evidence="2">Uncharacterized protein</fullName>
    </submittedName>
</protein>
<proteinExistence type="predicted"/>
<evidence type="ECO:0000313" key="2">
    <source>
        <dbReference type="EMBL" id="KAK3696745.1"/>
    </source>
</evidence>
<feature type="compositionally biased region" description="Basic residues" evidence="1">
    <location>
        <begin position="49"/>
        <end position="60"/>
    </location>
</feature>
<name>A0AAE0XMP9_9GAST</name>
<feature type="compositionally biased region" description="Basic and acidic residues" evidence="1">
    <location>
        <begin position="35"/>
        <end position="48"/>
    </location>
</feature>
<evidence type="ECO:0000313" key="3">
    <source>
        <dbReference type="Proteomes" id="UP001283361"/>
    </source>
</evidence>
<organism evidence="2 3">
    <name type="scientific">Elysia crispata</name>
    <name type="common">lettuce slug</name>
    <dbReference type="NCBI Taxonomy" id="231223"/>
    <lineage>
        <taxon>Eukaryota</taxon>
        <taxon>Metazoa</taxon>
        <taxon>Spiralia</taxon>
        <taxon>Lophotrochozoa</taxon>
        <taxon>Mollusca</taxon>
        <taxon>Gastropoda</taxon>
        <taxon>Heterobranchia</taxon>
        <taxon>Euthyneura</taxon>
        <taxon>Panpulmonata</taxon>
        <taxon>Sacoglossa</taxon>
        <taxon>Placobranchoidea</taxon>
        <taxon>Plakobranchidae</taxon>
        <taxon>Elysia</taxon>
    </lineage>
</organism>
<gene>
    <name evidence="2" type="ORF">RRG08_045412</name>
</gene>
<feature type="region of interest" description="Disordered" evidence="1">
    <location>
        <begin position="35"/>
        <end position="67"/>
    </location>
</feature>
<dbReference type="Proteomes" id="UP001283361">
    <property type="component" value="Unassembled WGS sequence"/>
</dbReference>
<sequence length="160" mass="17919">MDRSEKLKYGLSVMYTPFSQQYIEFGNTIRETKADRVREKKDIGTERQAKRHSQSNRWGKKKENKDTILYNQCPSRARQWTVDPAVSSSSCQNQLTHSSPWIPDSAVPVTKIDGATQALASNLEPAGLTVEFLPNPGRPNVLTVAHTRRPATRPGLQSPA</sequence>
<reference evidence="2" key="1">
    <citation type="journal article" date="2023" name="G3 (Bethesda)">
        <title>A reference genome for the long-term kleptoplast-retaining sea slug Elysia crispata morphotype clarki.</title>
        <authorList>
            <person name="Eastman K.E."/>
            <person name="Pendleton A.L."/>
            <person name="Shaikh M.A."/>
            <person name="Suttiyut T."/>
            <person name="Ogas R."/>
            <person name="Tomko P."/>
            <person name="Gavelis G."/>
            <person name="Widhalm J.R."/>
            <person name="Wisecaver J.H."/>
        </authorList>
    </citation>
    <scope>NUCLEOTIDE SEQUENCE</scope>
    <source>
        <strain evidence="2">ECLA1</strain>
    </source>
</reference>
<keyword evidence="3" id="KW-1185">Reference proteome</keyword>
<evidence type="ECO:0000256" key="1">
    <source>
        <dbReference type="SAM" id="MobiDB-lite"/>
    </source>
</evidence>
<dbReference type="AlphaFoldDB" id="A0AAE0XMP9"/>
<comment type="caution">
    <text evidence="2">The sequence shown here is derived from an EMBL/GenBank/DDBJ whole genome shotgun (WGS) entry which is preliminary data.</text>
</comment>
<dbReference type="EMBL" id="JAWDGP010008032">
    <property type="protein sequence ID" value="KAK3696745.1"/>
    <property type="molecule type" value="Genomic_DNA"/>
</dbReference>
<accession>A0AAE0XMP9</accession>